<dbReference type="PANTHER" id="PTHR12149:SF8">
    <property type="entry name" value="PROTEIN-RIBULOSAMINE 3-KINASE"/>
    <property type="match status" value="1"/>
</dbReference>
<organism evidence="4 5">
    <name type="scientific">Phlyctema vagabunda</name>
    <dbReference type="NCBI Taxonomy" id="108571"/>
    <lineage>
        <taxon>Eukaryota</taxon>
        <taxon>Fungi</taxon>
        <taxon>Dikarya</taxon>
        <taxon>Ascomycota</taxon>
        <taxon>Pezizomycotina</taxon>
        <taxon>Leotiomycetes</taxon>
        <taxon>Helotiales</taxon>
        <taxon>Dermateaceae</taxon>
        <taxon>Phlyctema</taxon>
    </lineage>
</organism>
<dbReference type="InterPro" id="IPR016477">
    <property type="entry name" value="Fructo-/Ketosamine-3-kinase"/>
</dbReference>
<dbReference type="Proteomes" id="UP001629113">
    <property type="component" value="Unassembled WGS sequence"/>
</dbReference>
<dbReference type="SUPFAM" id="SSF56112">
    <property type="entry name" value="Protein kinase-like (PK-like)"/>
    <property type="match status" value="1"/>
</dbReference>
<comment type="catalytic activity">
    <reaction evidence="2">
        <text>N(6)-D-ribulosyl-L-lysyl-[protein] + ATP = N(6)-(3-O-phospho-D-ribulosyl)-L-lysyl-[protein] + ADP + H(+)</text>
        <dbReference type="Rhea" id="RHEA:48432"/>
        <dbReference type="Rhea" id="RHEA-COMP:12103"/>
        <dbReference type="Rhea" id="RHEA-COMP:12104"/>
        <dbReference type="ChEBI" id="CHEBI:15378"/>
        <dbReference type="ChEBI" id="CHEBI:30616"/>
        <dbReference type="ChEBI" id="CHEBI:90418"/>
        <dbReference type="ChEBI" id="CHEBI:90420"/>
        <dbReference type="ChEBI" id="CHEBI:456216"/>
        <dbReference type="EC" id="2.7.1.172"/>
    </reaction>
    <physiologicalReaction direction="left-to-right" evidence="2">
        <dbReference type="Rhea" id="RHEA:48433"/>
    </physiologicalReaction>
</comment>
<dbReference type="PIRSF" id="PIRSF006221">
    <property type="entry name" value="Ketosamine-3-kinase"/>
    <property type="match status" value="1"/>
</dbReference>
<evidence type="ECO:0000256" key="1">
    <source>
        <dbReference type="ARBA" id="ARBA00011961"/>
    </source>
</evidence>
<dbReference type="Gene3D" id="3.90.1200.10">
    <property type="match status" value="1"/>
</dbReference>
<sequence length="329" mass="36135">MPAKVDSAILKALALDPAKTTIASHGGSGFSTTQKITSTDEDGVEKCFFIKTGHGKEAGVMFEGEHTSLNSISSAVPSFCPRSYAHGPLCEKSGGHFLATDFLTLTSKSRSSSKSLTLAQKLSKLHSIAASTPPGFSEPQFGFPVPTCCGNTEQDNTFKSSWAEFYADNRLRQILQASEKNNGRDKELHDLVERTAEEIVPRLLGDGHLTSPDGGKIVPVVVHGDLWSGNHGTGKIGTDENVEEVVYDPSSCYAHAEFEFGIMKMFGGFGGTFWEWYYEGRDRDRPVEEWSDRAELYELYHHLNHYAMFGGSYKGGAVRIMKKLLEKYG</sequence>
<proteinExistence type="inferred from homology"/>
<evidence type="ECO:0000256" key="3">
    <source>
        <dbReference type="PIRNR" id="PIRNR006221"/>
    </source>
</evidence>
<evidence type="ECO:0000313" key="4">
    <source>
        <dbReference type="EMBL" id="KAL3421330.1"/>
    </source>
</evidence>
<dbReference type="EC" id="2.7.1.172" evidence="1"/>
<gene>
    <name evidence="4" type="ORF">PVAG01_07775</name>
</gene>
<dbReference type="EMBL" id="JBFCZG010000006">
    <property type="protein sequence ID" value="KAL3421330.1"/>
    <property type="molecule type" value="Genomic_DNA"/>
</dbReference>
<accession>A0ABR4PDD4</accession>
<dbReference type="Pfam" id="PF03881">
    <property type="entry name" value="Fructosamin_kin"/>
    <property type="match status" value="1"/>
</dbReference>
<comment type="similarity">
    <text evidence="3">Belongs to the fructosamine kinase family.</text>
</comment>
<evidence type="ECO:0000256" key="2">
    <source>
        <dbReference type="ARBA" id="ARBA00048655"/>
    </source>
</evidence>
<protein>
    <recommendedName>
        <fullName evidence="1">protein-ribulosamine 3-kinase</fullName>
        <ecNumber evidence="1">2.7.1.172</ecNumber>
    </recommendedName>
</protein>
<name>A0ABR4PDD4_9HELO</name>
<keyword evidence="5" id="KW-1185">Reference proteome</keyword>
<comment type="caution">
    <text evidence="4">The sequence shown here is derived from an EMBL/GenBank/DDBJ whole genome shotgun (WGS) entry which is preliminary data.</text>
</comment>
<reference evidence="4 5" key="1">
    <citation type="submission" date="2024-06" db="EMBL/GenBank/DDBJ databases">
        <title>Complete genome of Phlyctema vagabunda strain 19-DSS-EL-015.</title>
        <authorList>
            <person name="Fiorenzani C."/>
        </authorList>
    </citation>
    <scope>NUCLEOTIDE SEQUENCE [LARGE SCALE GENOMIC DNA]</scope>
    <source>
        <strain evidence="4 5">19-DSS-EL-015</strain>
    </source>
</reference>
<keyword evidence="3" id="KW-0418">Kinase</keyword>
<dbReference type="InterPro" id="IPR011009">
    <property type="entry name" value="Kinase-like_dom_sf"/>
</dbReference>
<dbReference type="PANTHER" id="PTHR12149">
    <property type="entry name" value="FRUCTOSAMINE 3 KINASE-RELATED PROTEIN"/>
    <property type="match status" value="1"/>
</dbReference>
<keyword evidence="3" id="KW-0808">Transferase</keyword>
<evidence type="ECO:0000313" key="5">
    <source>
        <dbReference type="Proteomes" id="UP001629113"/>
    </source>
</evidence>